<dbReference type="Gene3D" id="3.30.300.30">
    <property type="match status" value="1"/>
</dbReference>
<reference evidence="3 4" key="1">
    <citation type="submission" date="2019-06" db="EMBL/GenBank/DDBJ databases">
        <title>Whole genome sequence for Cellvibrionaceae sp. R142.</title>
        <authorList>
            <person name="Wang G."/>
        </authorList>
    </citation>
    <scope>NUCLEOTIDE SEQUENCE [LARGE SCALE GENOMIC DNA]</scope>
    <source>
        <strain evidence="3 4">R142</strain>
    </source>
</reference>
<protein>
    <submittedName>
        <fullName evidence="3">Long-chain fatty acid--CoA ligase</fullName>
    </submittedName>
</protein>
<dbReference type="Proteomes" id="UP000319732">
    <property type="component" value="Unassembled WGS sequence"/>
</dbReference>
<evidence type="ECO:0000259" key="1">
    <source>
        <dbReference type="Pfam" id="PF00501"/>
    </source>
</evidence>
<dbReference type="InterPro" id="IPR000873">
    <property type="entry name" value="AMP-dep_synth/lig_dom"/>
</dbReference>
<evidence type="ECO:0000313" key="3">
    <source>
        <dbReference type="EMBL" id="TQV82436.1"/>
    </source>
</evidence>
<keyword evidence="4" id="KW-1185">Reference proteome</keyword>
<proteinExistence type="predicted"/>
<dbReference type="EMBL" id="VHSG01000007">
    <property type="protein sequence ID" value="TQV82436.1"/>
    <property type="molecule type" value="Genomic_DNA"/>
</dbReference>
<dbReference type="InterPro" id="IPR045851">
    <property type="entry name" value="AMP-bd_C_sf"/>
</dbReference>
<dbReference type="Pfam" id="PF00501">
    <property type="entry name" value="AMP-binding"/>
    <property type="match status" value="1"/>
</dbReference>
<dbReference type="PROSITE" id="PS00455">
    <property type="entry name" value="AMP_BINDING"/>
    <property type="match status" value="1"/>
</dbReference>
<feature type="domain" description="AMP-binding enzyme C-terminal" evidence="2">
    <location>
        <begin position="439"/>
        <end position="514"/>
    </location>
</feature>
<gene>
    <name evidence="3" type="ORF">FKG94_06735</name>
</gene>
<dbReference type="InterPro" id="IPR042099">
    <property type="entry name" value="ANL_N_sf"/>
</dbReference>
<organism evidence="3 4">
    <name type="scientific">Exilibacterium tricleocarpae</name>
    <dbReference type="NCBI Taxonomy" id="2591008"/>
    <lineage>
        <taxon>Bacteria</taxon>
        <taxon>Pseudomonadati</taxon>
        <taxon>Pseudomonadota</taxon>
        <taxon>Gammaproteobacteria</taxon>
        <taxon>Cellvibrionales</taxon>
        <taxon>Cellvibrionaceae</taxon>
        <taxon>Exilibacterium</taxon>
    </lineage>
</organism>
<dbReference type="PANTHER" id="PTHR43767:SF1">
    <property type="entry name" value="NONRIBOSOMAL PEPTIDE SYNTHASE PES1 (EUROFUNG)-RELATED"/>
    <property type="match status" value="1"/>
</dbReference>
<accession>A0A545TYZ2</accession>
<evidence type="ECO:0000259" key="2">
    <source>
        <dbReference type="Pfam" id="PF13193"/>
    </source>
</evidence>
<feature type="domain" description="AMP-dependent synthetase/ligase" evidence="1">
    <location>
        <begin position="23"/>
        <end position="389"/>
    </location>
</feature>
<dbReference type="AlphaFoldDB" id="A0A545TYZ2"/>
<dbReference type="RefSeq" id="WP_142903452.1">
    <property type="nucleotide sequence ID" value="NZ_ML660090.1"/>
</dbReference>
<name>A0A545TYZ2_9GAMM</name>
<dbReference type="Pfam" id="PF13193">
    <property type="entry name" value="AMP-binding_C"/>
    <property type="match status" value="1"/>
</dbReference>
<dbReference type="GO" id="GO:0016878">
    <property type="term" value="F:acid-thiol ligase activity"/>
    <property type="evidence" value="ECO:0007669"/>
    <property type="project" value="UniProtKB-ARBA"/>
</dbReference>
<dbReference type="OrthoDB" id="9803968at2"/>
<dbReference type="Gene3D" id="3.40.50.12780">
    <property type="entry name" value="N-terminal domain of ligase-like"/>
    <property type="match status" value="1"/>
</dbReference>
<dbReference type="SUPFAM" id="SSF56801">
    <property type="entry name" value="Acetyl-CoA synthetase-like"/>
    <property type="match status" value="1"/>
</dbReference>
<comment type="caution">
    <text evidence="3">The sequence shown here is derived from an EMBL/GenBank/DDBJ whole genome shotgun (WGS) entry which is preliminary data.</text>
</comment>
<dbReference type="PANTHER" id="PTHR43767">
    <property type="entry name" value="LONG-CHAIN-FATTY-ACID--COA LIGASE"/>
    <property type="match status" value="1"/>
</dbReference>
<sequence length="537" mass="59004">MKDLSAELNKNLIERVAMGDILRRRARDAGPREALVEFVDGERRAVTYLELNRRVNRLVRGLRARGLEPGDKVALLEGNTIDFATVAFACYKAGWVFVPINFLQNPDDIRYNFEHAQVSAVIYSSLLENIAVDCGKDLAHIRFTVSIGTEAGAADARLADLMDESAETEILDTVIKDRDTAQIIYTSGTTSRAKGVMSSHLALFLATLNNPLSVGFARYHRHLSVLPLFHIAAQVNYLCTLQLGGTVVLLNQFDPVQFADTMAREKIAGTALLPMMWQALLNVPDIKQRDFSALETGIYAMAPIARATLEALRSTFDCKFHLGSGQTEFTPVPCVFLDGTETQFGEGNYWGSATMVADQAVLDDHGNELPPGEVGEICWRGPQAMNGYLNNPEATTEVHRGGWHRSGDLGLIDDKGQLLFVDRKKDMIKSGGENIASNKVEKVILGIEGVLVTAVFGVPHPHWDEAVCAAVQAAPGVNLTEAEVIDHCKRHLGGYEVPKRVLFPDSLPFTASGKVQKQPLRRKYRDLFTGTGATRDQ</sequence>
<keyword evidence="3" id="KW-0436">Ligase</keyword>
<evidence type="ECO:0000313" key="4">
    <source>
        <dbReference type="Proteomes" id="UP000319732"/>
    </source>
</evidence>
<dbReference type="InterPro" id="IPR050237">
    <property type="entry name" value="ATP-dep_AMP-bd_enzyme"/>
</dbReference>
<dbReference type="InterPro" id="IPR020845">
    <property type="entry name" value="AMP-binding_CS"/>
</dbReference>
<dbReference type="InterPro" id="IPR025110">
    <property type="entry name" value="AMP-bd_C"/>
</dbReference>